<dbReference type="PANTHER" id="PTHR30168:SF0">
    <property type="entry name" value="INNER MEMBRANE PROTEIN"/>
    <property type="match status" value="1"/>
</dbReference>
<comment type="subcellular location">
    <subcellularLocation>
        <location evidence="1">Membrane</location>
        <topology evidence="1">Single-pass membrane protein</topology>
    </subcellularLocation>
</comment>
<dbReference type="AlphaFoldDB" id="A0A858R786"/>
<dbReference type="EMBL" id="CP051775">
    <property type="protein sequence ID" value="QJE73258.1"/>
    <property type="molecule type" value="Genomic_DNA"/>
</dbReference>
<keyword evidence="3" id="KW-1133">Transmembrane helix</keyword>
<keyword evidence="6" id="KW-1185">Reference proteome</keyword>
<evidence type="ECO:0000256" key="3">
    <source>
        <dbReference type="ARBA" id="ARBA00022989"/>
    </source>
</evidence>
<evidence type="ECO:0000256" key="4">
    <source>
        <dbReference type="ARBA" id="ARBA00023136"/>
    </source>
</evidence>
<dbReference type="GO" id="GO:0016020">
    <property type="term" value="C:membrane"/>
    <property type="evidence" value="ECO:0007669"/>
    <property type="project" value="UniProtKB-SubCell"/>
</dbReference>
<name>A0A858R786_9PROT</name>
<accession>A0A858R786</accession>
<dbReference type="Pfam" id="PF04228">
    <property type="entry name" value="Zn_peptidase"/>
    <property type="match status" value="1"/>
</dbReference>
<evidence type="ECO:0000313" key="6">
    <source>
        <dbReference type="Proteomes" id="UP000501891"/>
    </source>
</evidence>
<keyword evidence="2" id="KW-0812">Transmembrane</keyword>
<evidence type="ECO:0008006" key="7">
    <source>
        <dbReference type="Google" id="ProtNLM"/>
    </source>
</evidence>
<protein>
    <recommendedName>
        <fullName evidence="7">Metalloprotease</fullName>
    </recommendedName>
</protein>
<evidence type="ECO:0000313" key="5">
    <source>
        <dbReference type="EMBL" id="QJE73258.1"/>
    </source>
</evidence>
<dbReference type="PANTHER" id="PTHR30168">
    <property type="entry name" value="PUTATIVE MEMBRANE PROTEIN YPFJ"/>
    <property type="match status" value="1"/>
</dbReference>
<keyword evidence="4" id="KW-0472">Membrane</keyword>
<dbReference type="KEGG" id="acru:HHL28_09300"/>
<evidence type="ECO:0000256" key="2">
    <source>
        <dbReference type="ARBA" id="ARBA00022692"/>
    </source>
</evidence>
<gene>
    <name evidence="5" type="ORF">HHL28_09300</name>
</gene>
<proteinExistence type="predicted"/>
<reference evidence="5" key="1">
    <citation type="submission" date="2020-04" db="EMBL/GenBank/DDBJ databases">
        <title>A desert anoxygenic phototrophic bacterium fixes CO2 using RubisCO under aerobic conditions.</title>
        <authorList>
            <person name="Tang K."/>
        </authorList>
    </citation>
    <scope>NUCLEOTIDE SEQUENCE [LARGE SCALE GENOMIC DNA]</scope>
    <source>
        <strain evidence="5">MIMtkB3</strain>
    </source>
</reference>
<dbReference type="InterPro" id="IPR007343">
    <property type="entry name" value="Uncharacterised_pept_Zn_put"/>
</dbReference>
<sequence>MAYGPPPAATAGQDPQGEFVRVVLGYTEDVWNEQFRSLGQDYREPTLVLFSGSVQSGCGSARSTMGPFYCPLDEKLYIDLTFYDELRQRLGAPGDFAQAYVIAHEVGHHVQNLLGISGQVQQARRTAGSEAESNALSVRLELQADCLAGVWAHHTQERFKVLEAGDVQEAMGAAAAVGDDRLQKQSRGVAVPDSFTHGSAEQRTRWFDTGFRQGTIEACNTFKG</sequence>
<dbReference type="Proteomes" id="UP000501891">
    <property type="component" value="Chromosome"/>
</dbReference>
<evidence type="ECO:0000256" key="1">
    <source>
        <dbReference type="ARBA" id="ARBA00004167"/>
    </source>
</evidence>
<organism evidence="5 6">
    <name type="scientific">Aerophototrophica crusticola</name>
    <dbReference type="NCBI Taxonomy" id="1709002"/>
    <lineage>
        <taxon>Bacteria</taxon>
        <taxon>Pseudomonadati</taxon>
        <taxon>Pseudomonadota</taxon>
        <taxon>Alphaproteobacteria</taxon>
        <taxon>Rhodospirillales</taxon>
        <taxon>Rhodospirillaceae</taxon>
        <taxon>Aerophototrophica</taxon>
    </lineage>
</organism>